<dbReference type="InterPro" id="IPR050447">
    <property type="entry name" value="Erg6_SMT_methyltransf"/>
</dbReference>
<gene>
    <name evidence="3" type="ORF">HDF25_001045</name>
</gene>
<keyword evidence="1 3" id="KW-0808">Transferase</keyword>
<dbReference type="InterPro" id="IPR013216">
    <property type="entry name" value="Methyltransf_11"/>
</dbReference>
<dbReference type="PANTHER" id="PTHR44068:SF1">
    <property type="entry name" value="HYPOTHETICAL LOC100005854"/>
    <property type="match status" value="1"/>
</dbReference>
<evidence type="ECO:0000313" key="3">
    <source>
        <dbReference type="EMBL" id="MBB6498908.1"/>
    </source>
</evidence>
<dbReference type="GO" id="GO:0032259">
    <property type="term" value="P:methylation"/>
    <property type="evidence" value="ECO:0007669"/>
    <property type="project" value="UniProtKB-KW"/>
</dbReference>
<reference evidence="3 4" key="1">
    <citation type="submission" date="2020-08" db="EMBL/GenBank/DDBJ databases">
        <title>Genomic Encyclopedia of Type Strains, Phase IV (KMG-V): Genome sequencing to study the core and pangenomes of soil and plant-associated prokaryotes.</title>
        <authorList>
            <person name="Whitman W."/>
        </authorList>
    </citation>
    <scope>NUCLEOTIDE SEQUENCE [LARGE SCALE GENOMIC DNA]</scope>
    <source>
        <strain evidence="3 4">M2T3</strain>
    </source>
</reference>
<dbReference type="Pfam" id="PF08241">
    <property type="entry name" value="Methyltransf_11"/>
    <property type="match status" value="1"/>
</dbReference>
<comment type="caution">
    <text evidence="3">The sequence shown here is derived from an EMBL/GenBank/DDBJ whole genome shotgun (WGS) entry which is preliminary data.</text>
</comment>
<dbReference type="PANTHER" id="PTHR44068">
    <property type="entry name" value="ZGC:194242"/>
    <property type="match status" value="1"/>
</dbReference>
<dbReference type="AlphaFoldDB" id="A0A7X0J155"/>
<dbReference type="CDD" id="cd02440">
    <property type="entry name" value="AdoMet_MTases"/>
    <property type="match status" value="1"/>
</dbReference>
<dbReference type="GO" id="GO:0003838">
    <property type="term" value="F:sterol 24-C-methyltransferase activity"/>
    <property type="evidence" value="ECO:0007669"/>
    <property type="project" value="TreeGrafter"/>
</dbReference>
<protein>
    <submittedName>
        <fullName evidence="3">SAM-dependent methyltransferase</fullName>
    </submittedName>
</protein>
<dbReference type="EMBL" id="JACHCC010000002">
    <property type="protein sequence ID" value="MBB6498908.1"/>
    <property type="molecule type" value="Genomic_DNA"/>
</dbReference>
<organism evidence="3 4">
    <name type="scientific">Pedobacter cryoconitis</name>
    <dbReference type="NCBI Taxonomy" id="188932"/>
    <lineage>
        <taxon>Bacteria</taxon>
        <taxon>Pseudomonadati</taxon>
        <taxon>Bacteroidota</taxon>
        <taxon>Sphingobacteriia</taxon>
        <taxon>Sphingobacteriales</taxon>
        <taxon>Sphingobacteriaceae</taxon>
        <taxon>Pedobacter</taxon>
    </lineage>
</organism>
<dbReference type="GO" id="GO:0016126">
    <property type="term" value="P:sterol biosynthetic process"/>
    <property type="evidence" value="ECO:0007669"/>
    <property type="project" value="TreeGrafter"/>
</dbReference>
<dbReference type="SUPFAM" id="SSF53335">
    <property type="entry name" value="S-adenosyl-L-methionine-dependent methyltransferases"/>
    <property type="match status" value="1"/>
</dbReference>
<dbReference type="Gene3D" id="3.40.50.150">
    <property type="entry name" value="Vaccinia Virus protein VP39"/>
    <property type="match status" value="1"/>
</dbReference>
<evidence type="ECO:0000256" key="1">
    <source>
        <dbReference type="ARBA" id="ARBA00022679"/>
    </source>
</evidence>
<proteinExistence type="predicted"/>
<accession>A0A7X0J155</accession>
<keyword evidence="3" id="KW-0489">Methyltransferase</keyword>
<feature type="domain" description="Methyltransferase type 11" evidence="2">
    <location>
        <begin position="56"/>
        <end position="154"/>
    </location>
</feature>
<evidence type="ECO:0000259" key="2">
    <source>
        <dbReference type="Pfam" id="PF08241"/>
    </source>
</evidence>
<dbReference type="Proteomes" id="UP000521017">
    <property type="component" value="Unassembled WGS sequence"/>
</dbReference>
<name>A0A7X0J155_9SPHI</name>
<dbReference type="RefSeq" id="WP_184623438.1">
    <property type="nucleotide sequence ID" value="NZ_JACHCC010000002.1"/>
</dbReference>
<dbReference type="InterPro" id="IPR029063">
    <property type="entry name" value="SAM-dependent_MTases_sf"/>
</dbReference>
<evidence type="ECO:0000313" key="4">
    <source>
        <dbReference type="Proteomes" id="UP000521017"/>
    </source>
</evidence>
<sequence length="224" mass="24736">MPEKLNESDLKELAGQLGCPNGEKGIKTANNMAVNNGHMISLSISAMNAGSNDVVLEIGPGNGAHVGDLLATNKHLLYYGVDISPLMISEANKLNQIAVSAGRADFSLSDGEKLNFADDFFSRVFTVNTLYFWKDPLAYTREILRVLRPGGTFTLTFAVRDFMKTLPFTKYDFQLYSLAEAESLSRKGGFEIRRVDIHQETVRSNAAGMRVEREITIITAIRPL</sequence>